<name>A0A0B1TAB1_OESDE</name>
<feature type="compositionally biased region" description="Basic residues" evidence="1">
    <location>
        <begin position="1"/>
        <end position="10"/>
    </location>
</feature>
<feature type="region of interest" description="Disordered" evidence="1">
    <location>
        <begin position="139"/>
        <end position="186"/>
    </location>
</feature>
<protein>
    <submittedName>
        <fullName evidence="2">Uncharacterized protein</fullName>
    </submittedName>
</protein>
<feature type="compositionally biased region" description="Basic and acidic residues" evidence="1">
    <location>
        <begin position="144"/>
        <end position="154"/>
    </location>
</feature>
<evidence type="ECO:0000256" key="1">
    <source>
        <dbReference type="SAM" id="MobiDB-lite"/>
    </source>
</evidence>
<gene>
    <name evidence="2" type="ORF">OESDEN_07364</name>
</gene>
<evidence type="ECO:0000313" key="3">
    <source>
        <dbReference type="Proteomes" id="UP000053660"/>
    </source>
</evidence>
<dbReference type="Proteomes" id="UP000053660">
    <property type="component" value="Unassembled WGS sequence"/>
</dbReference>
<evidence type="ECO:0000313" key="2">
    <source>
        <dbReference type="EMBL" id="KHJ92742.1"/>
    </source>
</evidence>
<feature type="compositionally biased region" description="Basic and acidic residues" evidence="1">
    <location>
        <begin position="11"/>
        <end position="24"/>
    </location>
</feature>
<feature type="compositionally biased region" description="Basic residues" evidence="1">
    <location>
        <begin position="30"/>
        <end position="44"/>
    </location>
</feature>
<reference evidence="2 3" key="1">
    <citation type="submission" date="2014-03" db="EMBL/GenBank/DDBJ databases">
        <title>Draft genome of the hookworm Oesophagostomum dentatum.</title>
        <authorList>
            <person name="Mitreva M."/>
        </authorList>
    </citation>
    <scope>NUCLEOTIDE SEQUENCE [LARGE SCALE GENOMIC DNA]</scope>
    <source>
        <strain evidence="2 3">OD-Hann</strain>
    </source>
</reference>
<proteinExistence type="predicted"/>
<organism evidence="2 3">
    <name type="scientific">Oesophagostomum dentatum</name>
    <name type="common">Nodular worm</name>
    <dbReference type="NCBI Taxonomy" id="61180"/>
    <lineage>
        <taxon>Eukaryota</taxon>
        <taxon>Metazoa</taxon>
        <taxon>Ecdysozoa</taxon>
        <taxon>Nematoda</taxon>
        <taxon>Chromadorea</taxon>
        <taxon>Rhabditida</taxon>
        <taxon>Rhabditina</taxon>
        <taxon>Rhabditomorpha</taxon>
        <taxon>Strongyloidea</taxon>
        <taxon>Strongylidae</taxon>
        <taxon>Oesophagostomum</taxon>
    </lineage>
</organism>
<accession>A0A0B1TAB1</accession>
<feature type="compositionally biased region" description="Polar residues" evidence="1">
    <location>
        <begin position="167"/>
        <end position="186"/>
    </location>
</feature>
<feature type="region of interest" description="Disordered" evidence="1">
    <location>
        <begin position="288"/>
        <end position="312"/>
    </location>
</feature>
<dbReference type="AlphaFoldDB" id="A0A0B1TAB1"/>
<sequence length="355" mass="38607">MRVANKRQPKKEKADVKRSLDEGRSSVATRSRKKSASSKPKHRMQGPGAGGTSPAVLPRGGVRGPLSHIGVRREEGDSNLISSERSSLLGLPLDYPAVRKNRYRPATPRHETSSSDTEGFEDVDDNGLDIFADNAEAAPQRSILVRDQRARRYEPINGPPDDGSYGSGNVQKYNSPSRTRNSASSRFVNTIPGTPYPHKSVPAGQAQVERLPFEELPGGMSIPGDTSNNGFSPDNPPNFDYPGITPHNQQTAQNWKEFTDRIVQLASGQDHQQERAEEMGQWVQSCASQYDPDAPSTSRAHPPRQKLAEGDEGYVRTRLDQAATLELAILRSVSGKQSNACICAQESGPASGVRG</sequence>
<keyword evidence="3" id="KW-1185">Reference proteome</keyword>
<dbReference type="EMBL" id="KN551165">
    <property type="protein sequence ID" value="KHJ92742.1"/>
    <property type="molecule type" value="Genomic_DNA"/>
</dbReference>
<feature type="region of interest" description="Disordered" evidence="1">
    <location>
        <begin position="1"/>
        <end position="121"/>
    </location>
</feature>